<dbReference type="InterPro" id="IPR011333">
    <property type="entry name" value="SKP1/BTB/POZ_sf"/>
</dbReference>
<proteinExistence type="predicted"/>
<dbReference type="HOGENOM" id="CLU_021542_0_2_1"/>
<name>A0A015M8M7_RHIIW</name>
<dbReference type="Proteomes" id="UP000022910">
    <property type="component" value="Unassembled WGS sequence"/>
</dbReference>
<evidence type="ECO:0000313" key="4">
    <source>
        <dbReference type="Proteomes" id="UP000022910"/>
    </source>
</evidence>
<feature type="domain" description="BTB" evidence="1">
    <location>
        <begin position="23"/>
        <end position="98"/>
    </location>
</feature>
<dbReference type="InterPro" id="IPR011705">
    <property type="entry name" value="BACK"/>
</dbReference>
<dbReference type="Gene3D" id="3.30.710.10">
    <property type="entry name" value="Potassium Channel Kv1.1, Chain A"/>
    <property type="match status" value="1"/>
</dbReference>
<dbReference type="CDD" id="cd18186">
    <property type="entry name" value="BTB_POZ_ZBTB_KLHL-like"/>
    <property type="match status" value="1"/>
</dbReference>
<evidence type="ECO:0000313" key="3">
    <source>
        <dbReference type="EMBL" id="EXX63173.1"/>
    </source>
</evidence>
<dbReference type="SUPFAM" id="SSF54695">
    <property type="entry name" value="POZ domain"/>
    <property type="match status" value="1"/>
</dbReference>
<dbReference type="GO" id="GO:0005737">
    <property type="term" value="C:cytoplasm"/>
    <property type="evidence" value="ECO:0007669"/>
    <property type="project" value="TreeGrafter"/>
</dbReference>
<evidence type="ECO:0000259" key="2">
    <source>
        <dbReference type="PROSITE" id="PS51886"/>
    </source>
</evidence>
<dbReference type="SMART" id="SM00225">
    <property type="entry name" value="BTB"/>
    <property type="match status" value="1"/>
</dbReference>
<feature type="domain" description="TLDc" evidence="2">
    <location>
        <begin position="296"/>
        <end position="477"/>
    </location>
</feature>
<dbReference type="PROSITE" id="PS50097">
    <property type="entry name" value="BTB"/>
    <property type="match status" value="1"/>
</dbReference>
<dbReference type="AlphaFoldDB" id="A0A015M8M7"/>
<dbReference type="Gene3D" id="1.25.40.420">
    <property type="match status" value="1"/>
</dbReference>
<dbReference type="SMART" id="SM00875">
    <property type="entry name" value="BACK"/>
    <property type="match status" value="1"/>
</dbReference>
<dbReference type="PANTHER" id="PTHR46306:SF1">
    <property type="entry name" value="BTB_POZ DOMAIN-CONTAINING PROTEIN 9"/>
    <property type="match status" value="1"/>
</dbReference>
<dbReference type="PROSITE" id="PS51886">
    <property type="entry name" value="TLDC"/>
    <property type="match status" value="1"/>
</dbReference>
<gene>
    <name evidence="3" type="ORF">RirG_154780</name>
</gene>
<sequence>MSTQFFSNLSRNYIEILKDSEYYDVTIEVGEDPNVKIFRAHMNILCHRSPYLRRVLVSNNKKNNNDGVLSHTKLPNILPETFQIVLKYIYGGILSLDEENTPDILKVLVAADELILHELVDYLQTYLIENKADWLEKHFELIHRTSFQSNNLLELQKFCTEFMAKSPDKIFESLDFTSLPEKSLVSLLKRDDLRMKEIEVWEHVLKWGLAQNPTLTPDPVTCTDDDFKTMENSLQYCLPLIRFYSLSSKDFLGKVRPYKKLLKHQLYEDLLGYYLDLESKPSNNFLPPRNGKFDSKIVNLNIISQISKWIDKVDSNSKFVHTRELYLPYELKLLLRGSRDGFTPNKFHSLCDDKPKTVTFIKVKGTDEILGGYNPIIWETSNNWGETKDSFVFSFKYKNGLFKDGILSNVKEINRALCYGQSFGPSFGNGDLILFGDNNTGDYNEIYCEQESYEKKIRDAEGISFFSIDDYEVFQIIKL</sequence>
<comment type="caution">
    <text evidence="3">The sequence shown here is derived from an EMBL/GenBank/DDBJ whole genome shotgun (WGS) entry which is preliminary data.</text>
</comment>
<reference evidence="3 4" key="1">
    <citation type="submission" date="2014-02" db="EMBL/GenBank/DDBJ databases">
        <title>Single nucleus genome sequencing reveals high similarity among nuclei of an endomycorrhizal fungus.</title>
        <authorList>
            <person name="Lin K."/>
            <person name="Geurts R."/>
            <person name="Zhang Z."/>
            <person name="Limpens E."/>
            <person name="Saunders D.G."/>
            <person name="Mu D."/>
            <person name="Pang E."/>
            <person name="Cao H."/>
            <person name="Cha H."/>
            <person name="Lin T."/>
            <person name="Zhou Q."/>
            <person name="Shang Y."/>
            <person name="Li Y."/>
            <person name="Ivanov S."/>
            <person name="Sharma T."/>
            <person name="Velzen R.V."/>
            <person name="Ruijter N.D."/>
            <person name="Aanen D.K."/>
            <person name="Win J."/>
            <person name="Kamoun S."/>
            <person name="Bisseling T."/>
            <person name="Huang S."/>
        </authorList>
    </citation>
    <scope>NUCLEOTIDE SEQUENCE [LARGE SCALE GENOMIC DNA]</scope>
    <source>
        <strain evidence="4">DAOM197198w</strain>
    </source>
</reference>
<dbReference type="PANTHER" id="PTHR46306">
    <property type="entry name" value="BTB/POZ DOMAIN-CONTAINING PROTEIN 9"/>
    <property type="match status" value="1"/>
</dbReference>
<evidence type="ECO:0008006" key="5">
    <source>
        <dbReference type="Google" id="ProtNLM"/>
    </source>
</evidence>
<dbReference type="Pfam" id="PF07707">
    <property type="entry name" value="BACK"/>
    <property type="match status" value="1"/>
</dbReference>
<dbReference type="InterPro" id="IPR006571">
    <property type="entry name" value="TLDc_dom"/>
</dbReference>
<dbReference type="Pfam" id="PF07534">
    <property type="entry name" value="TLD"/>
    <property type="match status" value="1"/>
</dbReference>
<accession>A0A015M8M7</accession>
<evidence type="ECO:0000259" key="1">
    <source>
        <dbReference type="PROSITE" id="PS50097"/>
    </source>
</evidence>
<dbReference type="InterPro" id="IPR052407">
    <property type="entry name" value="BTB_POZ_domain_cont_9"/>
</dbReference>
<dbReference type="InterPro" id="IPR000210">
    <property type="entry name" value="BTB/POZ_dom"/>
</dbReference>
<keyword evidence="4" id="KW-1185">Reference proteome</keyword>
<protein>
    <recommendedName>
        <fullName evidence="5">Kelch-like protein 17</fullName>
    </recommendedName>
</protein>
<dbReference type="EMBL" id="JEMT01024065">
    <property type="protein sequence ID" value="EXX63173.1"/>
    <property type="molecule type" value="Genomic_DNA"/>
</dbReference>
<organism evidence="3 4">
    <name type="scientific">Rhizophagus irregularis (strain DAOM 197198w)</name>
    <name type="common">Glomus intraradices</name>
    <dbReference type="NCBI Taxonomy" id="1432141"/>
    <lineage>
        <taxon>Eukaryota</taxon>
        <taxon>Fungi</taxon>
        <taxon>Fungi incertae sedis</taxon>
        <taxon>Mucoromycota</taxon>
        <taxon>Glomeromycotina</taxon>
        <taxon>Glomeromycetes</taxon>
        <taxon>Glomerales</taxon>
        <taxon>Glomeraceae</taxon>
        <taxon>Rhizophagus</taxon>
    </lineage>
</organism>
<dbReference type="Pfam" id="PF00651">
    <property type="entry name" value="BTB"/>
    <property type="match status" value="1"/>
</dbReference>